<dbReference type="PROSITE" id="PS00086">
    <property type="entry name" value="CYTOCHROME_P450"/>
    <property type="match status" value="1"/>
</dbReference>
<dbReference type="EC" id="1.14.14.1" evidence="9"/>
<keyword evidence="4 6" id="KW-0479">Metal-binding</keyword>
<evidence type="ECO:0000256" key="6">
    <source>
        <dbReference type="PIRSR" id="PIRSR602401-1"/>
    </source>
</evidence>
<evidence type="ECO:0000256" key="1">
    <source>
        <dbReference type="ARBA" id="ARBA00001971"/>
    </source>
</evidence>
<feature type="transmembrane region" description="Helical" evidence="8">
    <location>
        <begin position="12"/>
        <end position="33"/>
    </location>
</feature>
<feature type="binding site" description="axial binding residue" evidence="6">
    <location>
        <position position="476"/>
    </location>
    <ligand>
        <name>heme</name>
        <dbReference type="ChEBI" id="CHEBI:30413"/>
    </ligand>
    <ligandPart>
        <name>Fe</name>
        <dbReference type="ChEBI" id="CHEBI:18248"/>
    </ligandPart>
</feature>
<dbReference type="SUPFAM" id="SSF48264">
    <property type="entry name" value="Cytochrome P450"/>
    <property type="match status" value="1"/>
</dbReference>
<dbReference type="OrthoDB" id="1470350at2759"/>
<evidence type="ECO:0000256" key="3">
    <source>
        <dbReference type="ARBA" id="ARBA00022617"/>
    </source>
</evidence>
<reference evidence="9" key="1">
    <citation type="submission" date="2021-11" db="EMBL/GenBank/DDBJ databases">
        <title>Purpureocillium_takamizusanense_genome.</title>
        <authorList>
            <person name="Nguyen N.-H."/>
        </authorList>
    </citation>
    <scope>NUCLEOTIDE SEQUENCE</scope>
    <source>
        <strain evidence="9">PT3</strain>
    </source>
</reference>
<dbReference type="RefSeq" id="XP_047846559.1">
    <property type="nucleotide sequence ID" value="XM_047990552.1"/>
</dbReference>
<keyword evidence="10" id="KW-1185">Reference proteome</keyword>
<evidence type="ECO:0000256" key="7">
    <source>
        <dbReference type="RuleBase" id="RU000461"/>
    </source>
</evidence>
<comment type="similarity">
    <text evidence="2 7">Belongs to the cytochrome P450 family.</text>
</comment>
<evidence type="ECO:0000256" key="5">
    <source>
        <dbReference type="ARBA" id="ARBA00023004"/>
    </source>
</evidence>
<dbReference type="InterPro" id="IPR002401">
    <property type="entry name" value="Cyt_P450_E_grp-I"/>
</dbReference>
<protein>
    <submittedName>
        <fullName evidence="9">Unspecific monooxygenase</fullName>
        <ecNumber evidence="9">1.14.14.1</ecNumber>
    </submittedName>
</protein>
<keyword evidence="5 6" id="KW-0408">Iron</keyword>
<dbReference type="GO" id="GO:0016712">
    <property type="term" value="F:oxidoreductase activity, acting on paired donors, with incorporation or reduction of molecular oxygen, reduced flavin or flavoprotein as one donor, and incorporation of one atom of oxygen"/>
    <property type="evidence" value="ECO:0007669"/>
    <property type="project" value="UniProtKB-EC"/>
</dbReference>
<sequence length="532" mass="59667">MTALPLDHVGTVAAASVIVASAVLIRFIIYPIFLSPLSKVPAAHPLACVTPLWIQWRRWRGTEFECIAGAFARKGPYVRLAPNEIAVNAIEAVQNVYGVGSNNFDKHPSYDYFVTQGARNVFTSLAKDHRARRRSISSIYSRSFVQTSPHARAIMHSLMVDRMLPVLTRASASHDSCRGLNVLPLFQSFALDFMSSFAFGVSRSFDFIRDEHARWRWINQFNLSYPPESAFWMKEYPLLVKLLPAVGIAMVPSGHSNARKACEDWALDKVEECEAVVQRAGGDLRSAMSLPPGELPVLYSHVRSGLARRRAGSEKGFVPDQNDKRELASTMFTYMIYELSRHEKIQDQLRQEFLAIEAPFLYDGSLQPCIALPSPQSLERLPFLDCVIKESLRLRNNAPNLDPRVTPAKPHCKVGLLTNLPPGVRVGTYGWCLNRNAEVFPRPESWEPHRWQCGGPEAAARRGQWLFAFGGGSRGCIGQQVAMELMRLLLCGIYTNFRTTVADESEYPGANEFVGSDCKKKLFIRFEKLGNL</sequence>
<dbReference type="InterPro" id="IPR036396">
    <property type="entry name" value="Cyt_P450_sf"/>
</dbReference>
<name>A0A9Q8QNU9_9HYPO</name>
<comment type="cofactor">
    <cofactor evidence="1 6">
        <name>heme</name>
        <dbReference type="ChEBI" id="CHEBI:30413"/>
    </cofactor>
</comment>
<dbReference type="GO" id="GO:0005506">
    <property type="term" value="F:iron ion binding"/>
    <property type="evidence" value="ECO:0007669"/>
    <property type="project" value="InterPro"/>
</dbReference>
<dbReference type="PANTHER" id="PTHR24305">
    <property type="entry name" value="CYTOCHROME P450"/>
    <property type="match status" value="1"/>
</dbReference>
<keyword evidence="8" id="KW-0472">Membrane</keyword>
<dbReference type="Proteomes" id="UP000829364">
    <property type="component" value="Chromosome 9"/>
</dbReference>
<gene>
    <name evidence="9" type="ORF">JDV02_008918</name>
</gene>
<dbReference type="GeneID" id="72070863"/>
<keyword evidence="7 9" id="KW-0560">Oxidoreductase</keyword>
<keyword evidence="7 9" id="KW-0503">Monooxygenase</keyword>
<dbReference type="GO" id="GO:0020037">
    <property type="term" value="F:heme binding"/>
    <property type="evidence" value="ECO:0007669"/>
    <property type="project" value="InterPro"/>
</dbReference>
<evidence type="ECO:0000256" key="2">
    <source>
        <dbReference type="ARBA" id="ARBA00010617"/>
    </source>
</evidence>
<keyword evidence="8" id="KW-1133">Transmembrane helix</keyword>
<evidence type="ECO:0000256" key="4">
    <source>
        <dbReference type="ARBA" id="ARBA00022723"/>
    </source>
</evidence>
<dbReference type="PANTHER" id="PTHR24305:SF166">
    <property type="entry name" value="CYTOCHROME P450 12A4, MITOCHONDRIAL-RELATED"/>
    <property type="match status" value="1"/>
</dbReference>
<dbReference type="KEGG" id="ptkz:JDV02_008918"/>
<dbReference type="Gene3D" id="1.10.630.10">
    <property type="entry name" value="Cytochrome P450"/>
    <property type="match status" value="2"/>
</dbReference>
<dbReference type="EMBL" id="CP086362">
    <property type="protein sequence ID" value="UNI23078.1"/>
    <property type="molecule type" value="Genomic_DNA"/>
</dbReference>
<dbReference type="Pfam" id="PF00067">
    <property type="entry name" value="p450"/>
    <property type="match status" value="1"/>
</dbReference>
<dbReference type="AlphaFoldDB" id="A0A9Q8QNU9"/>
<dbReference type="InterPro" id="IPR050121">
    <property type="entry name" value="Cytochrome_P450_monoxygenase"/>
</dbReference>
<accession>A0A9Q8QNU9</accession>
<evidence type="ECO:0000256" key="8">
    <source>
        <dbReference type="SAM" id="Phobius"/>
    </source>
</evidence>
<dbReference type="InterPro" id="IPR017972">
    <property type="entry name" value="Cyt_P450_CS"/>
</dbReference>
<keyword evidence="3 6" id="KW-0349">Heme</keyword>
<proteinExistence type="inferred from homology"/>
<organism evidence="9 10">
    <name type="scientific">Purpureocillium takamizusanense</name>
    <dbReference type="NCBI Taxonomy" id="2060973"/>
    <lineage>
        <taxon>Eukaryota</taxon>
        <taxon>Fungi</taxon>
        <taxon>Dikarya</taxon>
        <taxon>Ascomycota</taxon>
        <taxon>Pezizomycotina</taxon>
        <taxon>Sordariomycetes</taxon>
        <taxon>Hypocreomycetidae</taxon>
        <taxon>Hypocreales</taxon>
        <taxon>Ophiocordycipitaceae</taxon>
        <taxon>Purpureocillium</taxon>
    </lineage>
</organism>
<evidence type="ECO:0000313" key="9">
    <source>
        <dbReference type="EMBL" id="UNI23078.1"/>
    </source>
</evidence>
<evidence type="ECO:0000313" key="10">
    <source>
        <dbReference type="Proteomes" id="UP000829364"/>
    </source>
</evidence>
<dbReference type="PRINTS" id="PR00463">
    <property type="entry name" value="EP450I"/>
</dbReference>
<keyword evidence="8" id="KW-0812">Transmembrane</keyword>
<dbReference type="InterPro" id="IPR001128">
    <property type="entry name" value="Cyt_P450"/>
</dbReference>